<gene>
    <name evidence="6" type="ORF">CDEB00056_LOCUS13766</name>
</gene>
<dbReference type="InterPro" id="IPR004147">
    <property type="entry name" value="ABC1_dom"/>
</dbReference>
<organism evidence="6">
    <name type="scientific">Chaetoceros debilis</name>
    <dbReference type="NCBI Taxonomy" id="122233"/>
    <lineage>
        <taxon>Eukaryota</taxon>
        <taxon>Sar</taxon>
        <taxon>Stramenopiles</taxon>
        <taxon>Ochrophyta</taxon>
        <taxon>Bacillariophyta</taxon>
        <taxon>Coscinodiscophyceae</taxon>
        <taxon>Chaetocerotophycidae</taxon>
        <taxon>Chaetocerotales</taxon>
        <taxon>Chaetocerotaceae</taxon>
        <taxon>Chaetoceros</taxon>
    </lineage>
</organism>
<evidence type="ECO:0000256" key="2">
    <source>
        <dbReference type="ARBA" id="ARBA00022679"/>
    </source>
</evidence>
<comment type="similarity">
    <text evidence="1">Belongs to the protein kinase superfamily. ADCK protein kinase family.</text>
</comment>
<accession>A0A7S3Q859</accession>
<dbReference type="GO" id="GO:0006744">
    <property type="term" value="P:ubiquinone biosynthetic process"/>
    <property type="evidence" value="ECO:0007669"/>
    <property type="project" value="TreeGrafter"/>
</dbReference>
<dbReference type="CDD" id="cd13970">
    <property type="entry name" value="ABC1_ADCK3"/>
    <property type="match status" value="1"/>
</dbReference>
<evidence type="ECO:0000256" key="1">
    <source>
        <dbReference type="ARBA" id="ARBA00009670"/>
    </source>
</evidence>
<sequence>MSAAGWLRVANGVGQVVSAGSKLVLNKGGEVTGSLAKHGFDLANNTKTAAKAAGVSMPTIIETIPTTTVSASSFSASESGNKNYINDFDNTKENVVKVGDVQDIISVPITSAPATTEMELSNANDDERSVEKVQVQARSTKIDKPIDVDVDVEIPTTHPSIKLETMSNESSDVLKEGRAVPATRIARATGFASLGAGLAFGTIVEAASRVVSTVTGGTNSNNSKSGSSSSIIANEANADRLAATLCRMRGASLKMGQMLSMNDETLLPAPLSRALERVRQGAEAMPMSQLYEQMEKELGIDWRENFVSFEELPFAAASIGQVHRATILRNGMEMKVVVKVQYPGVATSIESDLSNLTMLVKMSGLAPPGLFIDRVVSVGRDELKVECDYTREAMNQERLRALIHQDAKLASANFRVPAVIEDLSTINILTSEYCPGGTIDKVANLDQDERNRIGRNIMRLTVKELFEWRFMQTDPNFGNFLYDVGSGNTHLIDFGSAREYSKSFVDGYFRIVWACANNDAETLMVQSRDMGFLTGDENDIMLEAHKLSGFTLGEPFATEGEYDFKDSGITSRISKHGSAFLQHRLTPPPKEVYTLHRKLAGAFNVCIRLGAKIKCRDLLEDVLANHTFDDGKDHPLRRL</sequence>
<evidence type="ECO:0000256" key="4">
    <source>
        <dbReference type="ARBA" id="ARBA00022840"/>
    </source>
</evidence>
<dbReference type="PANTHER" id="PTHR43851">
    <property type="match status" value="1"/>
</dbReference>
<dbReference type="Pfam" id="PF03109">
    <property type="entry name" value="ABC1"/>
    <property type="match status" value="1"/>
</dbReference>
<dbReference type="GO" id="GO:0005524">
    <property type="term" value="F:ATP binding"/>
    <property type="evidence" value="ECO:0007669"/>
    <property type="project" value="UniProtKB-KW"/>
</dbReference>
<dbReference type="InterPro" id="IPR011009">
    <property type="entry name" value="Kinase-like_dom_sf"/>
</dbReference>
<evidence type="ECO:0000313" key="6">
    <source>
        <dbReference type="EMBL" id="CAE0468913.1"/>
    </source>
</evidence>
<dbReference type="InterPro" id="IPR051409">
    <property type="entry name" value="Atypical_kinase_ADCK"/>
</dbReference>
<keyword evidence="3" id="KW-0547">Nucleotide-binding</keyword>
<dbReference type="SUPFAM" id="SSF56112">
    <property type="entry name" value="Protein kinase-like (PK-like)"/>
    <property type="match status" value="1"/>
</dbReference>
<dbReference type="InterPro" id="IPR034646">
    <property type="entry name" value="ADCK3_dom"/>
</dbReference>
<evidence type="ECO:0000259" key="5">
    <source>
        <dbReference type="Pfam" id="PF03109"/>
    </source>
</evidence>
<reference evidence="6" key="1">
    <citation type="submission" date="2021-01" db="EMBL/GenBank/DDBJ databases">
        <authorList>
            <person name="Corre E."/>
            <person name="Pelletier E."/>
            <person name="Niang G."/>
            <person name="Scheremetjew M."/>
            <person name="Finn R."/>
            <person name="Kale V."/>
            <person name="Holt S."/>
            <person name="Cochrane G."/>
            <person name="Meng A."/>
            <person name="Brown T."/>
            <person name="Cohen L."/>
        </authorList>
    </citation>
    <scope>NUCLEOTIDE SEQUENCE</scope>
    <source>
        <strain evidence="6">MM31A-1</strain>
    </source>
</reference>
<dbReference type="PANTHER" id="PTHR43851:SF3">
    <property type="entry name" value="COENZYME Q8"/>
    <property type="match status" value="1"/>
</dbReference>
<dbReference type="GO" id="GO:0016740">
    <property type="term" value="F:transferase activity"/>
    <property type="evidence" value="ECO:0007669"/>
    <property type="project" value="UniProtKB-KW"/>
</dbReference>
<protein>
    <recommendedName>
        <fullName evidence="5">ABC1 atypical kinase-like domain-containing protein</fullName>
    </recommendedName>
</protein>
<keyword evidence="4" id="KW-0067">ATP-binding</keyword>
<keyword evidence="2" id="KW-0808">Transferase</keyword>
<dbReference type="AlphaFoldDB" id="A0A7S3Q859"/>
<name>A0A7S3Q859_9STRA</name>
<evidence type="ECO:0000256" key="3">
    <source>
        <dbReference type="ARBA" id="ARBA00022741"/>
    </source>
</evidence>
<dbReference type="EMBL" id="HBIO01017932">
    <property type="protein sequence ID" value="CAE0468913.1"/>
    <property type="molecule type" value="Transcribed_RNA"/>
</dbReference>
<proteinExistence type="inferred from homology"/>
<feature type="domain" description="ABC1 atypical kinase-like" evidence="5">
    <location>
        <begin position="278"/>
        <end position="524"/>
    </location>
</feature>